<dbReference type="NCBIfam" id="TIGR04183">
    <property type="entry name" value="Por_Secre_tail"/>
    <property type="match status" value="1"/>
</dbReference>
<evidence type="ECO:0000313" key="4">
    <source>
        <dbReference type="EMBL" id="KGO79338.1"/>
    </source>
</evidence>
<protein>
    <recommendedName>
        <fullName evidence="3">Secretion system C-terminal sorting domain-containing protein</fullName>
    </recommendedName>
</protein>
<dbReference type="EMBL" id="JRLV01000018">
    <property type="protein sequence ID" value="KGO79338.1"/>
    <property type="molecule type" value="Genomic_DNA"/>
</dbReference>
<dbReference type="eggNOG" id="COG4935">
    <property type="taxonomic scope" value="Bacteria"/>
</dbReference>
<keyword evidence="1 2" id="KW-0732">Signal</keyword>
<evidence type="ECO:0000256" key="1">
    <source>
        <dbReference type="ARBA" id="ARBA00022729"/>
    </source>
</evidence>
<evidence type="ECO:0000259" key="3">
    <source>
        <dbReference type="Pfam" id="PF18962"/>
    </source>
</evidence>
<evidence type="ECO:0000313" key="5">
    <source>
        <dbReference type="Proteomes" id="UP000030129"/>
    </source>
</evidence>
<dbReference type="Pfam" id="PF18962">
    <property type="entry name" value="Por_Secre_tail"/>
    <property type="match status" value="1"/>
</dbReference>
<evidence type="ECO:0000256" key="2">
    <source>
        <dbReference type="SAM" id="SignalP"/>
    </source>
</evidence>
<feature type="domain" description="Secretion system C-terminal sorting" evidence="3">
    <location>
        <begin position="291"/>
        <end position="354"/>
    </location>
</feature>
<comment type="caution">
    <text evidence="4">The sequence shown here is derived from an EMBL/GenBank/DDBJ whole genome shotgun (WGS) entry which is preliminary data.</text>
</comment>
<dbReference type="RefSeq" id="WP_035135273.1">
    <property type="nucleotide sequence ID" value="NZ_JRLV01000018.1"/>
</dbReference>
<sequence length="360" mass="39471">MKKLLLLLLGGIAYAQPNMGNPNDLSACDTNSDGYTVFDLTLNDVTILNGLNSNDYTVSYHQTSTDADNGLNAIPGPANYTNNVALLQTIYARLTENGDSSNYAVAYFTINAALPPVINTPEDLIAYSNTVDLTANNAQILDDLNSQEYSVTFHTTETSAYVATPQISTPETYNALNGETVWVRVENIETGCFSVASMVIYITSHAPTGVNEQYFNEGETISVLEAEGENIQWYESTESDTPLPLTTSLVDNTTYYATQTVDGMESMERFAVTALMTLGLEEQLFQSLSYYPNPVSNILTLSNANTISNVEVYNLLGQKVVANNFSNTEIQIDLSNLETGIYMVKVSSQETQKTIRIQKQ</sequence>
<feature type="chain" id="PRO_5013039938" description="Secretion system C-terminal sorting domain-containing protein" evidence="2">
    <location>
        <begin position="16"/>
        <end position="360"/>
    </location>
</feature>
<dbReference type="STRING" id="1406840.Q763_13965"/>
<reference evidence="4 5" key="1">
    <citation type="submission" date="2013-09" db="EMBL/GenBank/DDBJ databases">
        <authorList>
            <person name="Zeng Z."/>
            <person name="Chen C."/>
        </authorList>
    </citation>
    <scope>NUCLEOTIDE SEQUENCE [LARGE SCALE GENOMIC DNA]</scope>
    <source>
        <strain evidence="4 5">F44-8</strain>
    </source>
</reference>
<dbReference type="AlphaFoldDB" id="A0A0A2LJH4"/>
<feature type="signal peptide" evidence="2">
    <location>
        <begin position="1"/>
        <end position="15"/>
    </location>
</feature>
<dbReference type="Proteomes" id="UP000030129">
    <property type="component" value="Unassembled WGS sequence"/>
</dbReference>
<dbReference type="InterPro" id="IPR026444">
    <property type="entry name" value="Secre_tail"/>
</dbReference>
<dbReference type="eggNOG" id="COG3391">
    <property type="taxonomic scope" value="Bacteria"/>
</dbReference>
<keyword evidence="5" id="KW-1185">Reference proteome</keyword>
<accession>A0A0A2LJH4</accession>
<name>A0A0A2LJH4_9FLAO</name>
<gene>
    <name evidence="4" type="ORF">Q763_13965</name>
</gene>
<proteinExistence type="predicted"/>
<organism evidence="4 5">
    <name type="scientific">Flavobacterium beibuense F44-8</name>
    <dbReference type="NCBI Taxonomy" id="1406840"/>
    <lineage>
        <taxon>Bacteria</taxon>
        <taxon>Pseudomonadati</taxon>
        <taxon>Bacteroidota</taxon>
        <taxon>Flavobacteriia</taxon>
        <taxon>Flavobacteriales</taxon>
        <taxon>Flavobacteriaceae</taxon>
        <taxon>Flavobacterium</taxon>
    </lineage>
</organism>